<feature type="signal peptide" evidence="4">
    <location>
        <begin position="1"/>
        <end position="30"/>
    </location>
</feature>
<dbReference type="EMBL" id="SDPU01000028">
    <property type="protein sequence ID" value="RYU10627.1"/>
    <property type="molecule type" value="Genomic_DNA"/>
</dbReference>
<dbReference type="RefSeq" id="WP_129988218.1">
    <property type="nucleotide sequence ID" value="NZ_SDPU01000028.1"/>
</dbReference>
<evidence type="ECO:0000256" key="4">
    <source>
        <dbReference type="SAM" id="SignalP"/>
    </source>
</evidence>
<keyword evidence="3" id="KW-0812">Transmembrane</keyword>
<proteinExistence type="predicted"/>
<name>A0A4Q5IWX8_9ACTN</name>
<keyword evidence="3" id="KW-0472">Membrane</keyword>
<comment type="caution">
    <text evidence="5">The sequence shown here is derived from an EMBL/GenBank/DDBJ whole genome shotgun (WGS) entry which is preliminary data.</text>
</comment>
<keyword evidence="3" id="KW-1133">Transmembrane helix</keyword>
<dbReference type="GO" id="GO:0005975">
    <property type="term" value="P:carbohydrate metabolic process"/>
    <property type="evidence" value="ECO:0007669"/>
    <property type="project" value="UniProtKB-ARBA"/>
</dbReference>
<dbReference type="OrthoDB" id="4981820at2"/>
<evidence type="ECO:0000256" key="1">
    <source>
        <dbReference type="SAM" id="Coils"/>
    </source>
</evidence>
<feature type="transmembrane region" description="Helical" evidence="3">
    <location>
        <begin position="389"/>
        <end position="411"/>
    </location>
</feature>
<dbReference type="Proteomes" id="UP000291189">
    <property type="component" value="Unassembled WGS sequence"/>
</dbReference>
<evidence type="ECO:0008006" key="7">
    <source>
        <dbReference type="Google" id="ProtNLM"/>
    </source>
</evidence>
<dbReference type="InterPro" id="IPR013783">
    <property type="entry name" value="Ig-like_fold"/>
</dbReference>
<feature type="compositionally biased region" description="Pro residues" evidence="2">
    <location>
        <begin position="627"/>
        <end position="646"/>
    </location>
</feature>
<keyword evidence="6" id="KW-1185">Reference proteome</keyword>
<feature type="compositionally biased region" description="Basic and acidic residues" evidence="2">
    <location>
        <begin position="616"/>
        <end position="626"/>
    </location>
</feature>
<sequence>MPVRAWGQAAAGLAIVVVGTALAGAGTAYAADVPTLPASPKVGVPETGPAGLVRIPVSAAAGTTVQVHDGETVVATAYAGGGVQWIELTAPTGRHRYDVSATDYSGVASRPTTVRVEADATPPVVKRVRVARATPADARTRLSLTTDPGTSYSVTVDGLPVADGTSPGGALDVTAALADGSHVLSVGLTDEAGNQRFVDRTVLVAVPRLKVRAALTSEPGDANQTVAVTGTPGARAVVTVPRAGSRRVVLGDDGTARASFELADGAHPGARVRLTDDSGRRGVTRLAPFTVDTAAPPLAVEDLGGQEAWAARIAAEPGSDVTWQLRDGTGDTVADGSFAAGDGPRRVEATGLEEGGYTASVTATDPAGNTTTRDLPTEVDATPISAGDVVAGAGSVLVLIIGLGLLSLIVSAQREKVAARREREAMREAAAAGERERDETARRRAEDAAAYHDRLVDYEHAALLHEQDRKVWDERRTHLADLLQRARLDRGIRPTGFTAFKLRAWEQVYCTVPGSMVEVRQRQGSSHVTVVDDGDVTVTSDRVVFSGYKRREWALAQLEEMEHMGADRTMMKVSSRKTWSGVTYGDPAHTRLCIALAASDQAGTRDDVVAAAERALAAHEAERPLAPEHPGPPPAGSGPAIPPVVPAPADSSEESTIV</sequence>
<evidence type="ECO:0000256" key="2">
    <source>
        <dbReference type="SAM" id="MobiDB-lite"/>
    </source>
</evidence>
<feature type="chain" id="PRO_5020275270" description="Ig-like domain-containing protein" evidence="4">
    <location>
        <begin position="31"/>
        <end position="658"/>
    </location>
</feature>
<evidence type="ECO:0000313" key="5">
    <source>
        <dbReference type="EMBL" id="RYU10627.1"/>
    </source>
</evidence>
<dbReference type="Gene3D" id="2.60.40.10">
    <property type="entry name" value="Immunoglobulins"/>
    <property type="match status" value="2"/>
</dbReference>
<evidence type="ECO:0000256" key="3">
    <source>
        <dbReference type="SAM" id="Phobius"/>
    </source>
</evidence>
<feature type="coiled-coil region" evidence="1">
    <location>
        <begin position="409"/>
        <end position="436"/>
    </location>
</feature>
<organism evidence="5 6">
    <name type="scientific">Nocardioides iriomotensis</name>
    <dbReference type="NCBI Taxonomy" id="715784"/>
    <lineage>
        <taxon>Bacteria</taxon>
        <taxon>Bacillati</taxon>
        <taxon>Actinomycetota</taxon>
        <taxon>Actinomycetes</taxon>
        <taxon>Propionibacteriales</taxon>
        <taxon>Nocardioidaceae</taxon>
        <taxon>Nocardioides</taxon>
    </lineage>
</organism>
<keyword evidence="4" id="KW-0732">Signal</keyword>
<keyword evidence="1" id="KW-0175">Coiled coil</keyword>
<protein>
    <recommendedName>
        <fullName evidence="7">Ig-like domain-containing protein</fullName>
    </recommendedName>
</protein>
<feature type="region of interest" description="Disordered" evidence="2">
    <location>
        <begin position="615"/>
        <end position="658"/>
    </location>
</feature>
<gene>
    <name evidence="5" type="ORF">ETU37_15295</name>
</gene>
<reference evidence="5 6" key="1">
    <citation type="submission" date="2019-01" db="EMBL/GenBank/DDBJ databases">
        <title>Nocardioides guangzhouensis sp. nov., an actinobacterium isolated from soil.</title>
        <authorList>
            <person name="Fu Y."/>
            <person name="Cai Y."/>
            <person name="Lin Z."/>
            <person name="Chen P."/>
        </authorList>
    </citation>
    <scope>NUCLEOTIDE SEQUENCE [LARGE SCALE GENOMIC DNA]</scope>
    <source>
        <strain evidence="5 6">NBRC 105384</strain>
    </source>
</reference>
<accession>A0A4Q5IWX8</accession>
<dbReference type="AlphaFoldDB" id="A0A4Q5IWX8"/>
<evidence type="ECO:0000313" key="6">
    <source>
        <dbReference type="Proteomes" id="UP000291189"/>
    </source>
</evidence>